<organism evidence="6 7">
    <name type="scientific">Aurantimonas aggregata</name>
    <dbReference type="NCBI Taxonomy" id="2047720"/>
    <lineage>
        <taxon>Bacteria</taxon>
        <taxon>Pseudomonadati</taxon>
        <taxon>Pseudomonadota</taxon>
        <taxon>Alphaproteobacteria</taxon>
        <taxon>Hyphomicrobiales</taxon>
        <taxon>Aurantimonadaceae</taxon>
        <taxon>Aurantimonas</taxon>
    </lineage>
</organism>
<feature type="transmembrane region" description="Helical" evidence="5">
    <location>
        <begin position="20"/>
        <end position="43"/>
    </location>
</feature>
<dbReference type="Proteomes" id="UP000476332">
    <property type="component" value="Unassembled WGS sequence"/>
</dbReference>
<evidence type="ECO:0000256" key="2">
    <source>
        <dbReference type="ARBA" id="ARBA00022692"/>
    </source>
</evidence>
<accession>A0A6L9MCG3</accession>
<protein>
    <submittedName>
        <fullName evidence="6">DUF697 domain-containing protein</fullName>
    </submittedName>
</protein>
<gene>
    <name evidence="6" type="ORF">GTW51_01480</name>
</gene>
<feature type="transmembrane region" description="Helical" evidence="5">
    <location>
        <begin position="64"/>
        <end position="86"/>
    </location>
</feature>
<feature type="transmembrane region" description="Helical" evidence="5">
    <location>
        <begin position="92"/>
        <end position="114"/>
    </location>
</feature>
<comment type="subcellular location">
    <subcellularLocation>
        <location evidence="1">Membrane</location>
        <topology evidence="1">Multi-pass membrane protein</topology>
    </subcellularLocation>
</comment>
<evidence type="ECO:0000313" key="6">
    <source>
        <dbReference type="EMBL" id="NDV85366.1"/>
    </source>
</evidence>
<evidence type="ECO:0000256" key="5">
    <source>
        <dbReference type="SAM" id="Phobius"/>
    </source>
</evidence>
<evidence type="ECO:0000313" key="7">
    <source>
        <dbReference type="Proteomes" id="UP000476332"/>
    </source>
</evidence>
<evidence type="ECO:0000256" key="1">
    <source>
        <dbReference type="ARBA" id="ARBA00004141"/>
    </source>
</evidence>
<dbReference type="AlphaFoldDB" id="A0A6L9MCG3"/>
<keyword evidence="7" id="KW-1185">Reference proteome</keyword>
<reference evidence="6 7" key="1">
    <citation type="submission" date="2020-01" db="EMBL/GenBank/DDBJ databases">
        <title>Genomes of bacteria type strains.</title>
        <authorList>
            <person name="Chen J."/>
            <person name="Zhu S."/>
            <person name="Chen J."/>
        </authorList>
    </citation>
    <scope>NUCLEOTIDE SEQUENCE [LARGE SCALE GENOMIC DNA]</scope>
    <source>
        <strain evidence="6 7">KCTC 52919</strain>
    </source>
</reference>
<keyword evidence="4 5" id="KW-0472">Membrane</keyword>
<dbReference type="EMBL" id="JAAAMJ010000001">
    <property type="protein sequence ID" value="NDV85366.1"/>
    <property type="molecule type" value="Genomic_DNA"/>
</dbReference>
<sequence length="133" mass="13891">MAFRTAAARLVIERHSNMAAFAGLIPLPLVDIAAISAIVDRMLRKLAHLHGRRLRPERSRRMATALLAGVAAPGIARLTATTLLGLVPAAQMLGMVVGSISAAVLVRIIGEAYLNSLSESRPARHAAASAAPA</sequence>
<dbReference type="InterPro" id="IPR021147">
    <property type="entry name" value="DUF697"/>
</dbReference>
<comment type="caution">
    <text evidence="6">The sequence shown here is derived from an EMBL/GenBank/DDBJ whole genome shotgun (WGS) entry which is preliminary data.</text>
</comment>
<proteinExistence type="predicted"/>
<evidence type="ECO:0000256" key="4">
    <source>
        <dbReference type="ARBA" id="ARBA00023136"/>
    </source>
</evidence>
<dbReference type="GO" id="GO:0016020">
    <property type="term" value="C:membrane"/>
    <property type="evidence" value="ECO:0007669"/>
    <property type="project" value="UniProtKB-SubCell"/>
</dbReference>
<name>A0A6L9MCG3_9HYPH</name>
<dbReference type="Pfam" id="PF05128">
    <property type="entry name" value="DUF697"/>
    <property type="match status" value="1"/>
</dbReference>
<keyword evidence="2 5" id="KW-0812">Transmembrane</keyword>
<keyword evidence="3 5" id="KW-1133">Transmembrane helix</keyword>
<evidence type="ECO:0000256" key="3">
    <source>
        <dbReference type="ARBA" id="ARBA00022989"/>
    </source>
</evidence>